<accession>A0A0M4DIK9</accession>
<dbReference type="PATRIC" id="fig|38300.4.peg.5127"/>
<dbReference type="PANTHER" id="PTHR37312:SF1">
    <property type="entry name" value="MEMBRANE-BOUND ACYLTRANSFERASE YKRP-RELATED"/>
    <property type="match status" value="1"/>
</dbReference>
<protein>
    <submittedName>
        <fullName evidence="1">Integral membrane protein</fullName>
    </submittedName>
</protein>
<proteinExistence type="predicted"/>
<dbReference type="InterPro" id="IPR052734">
    <property type="entry name" value="Nod_factor_acetyltransferase"/>
</dbReference>
<dbReference type="PANTHER" id="PTHR37312">
    <property type="entry name" value="MEMBRANE-BOUND ACYLTRANSFERASE YKRP-RELATED"/>
    <property type="match status" value="1"/>
</dbReference>
<dbReference type="Proteomes" id="UP000060513">
    <property type="component" value="Chromosome"/>
</dbReference>
<dbReference type="STRING" id="38300.SPRI_4891"/>
<dbReference type="AlphaFoldDB" id="A0A0M4DIK9"/>
<dbReference type="GO" id="GO:0016747">
    <property type="term" value="F:acyltransferase activity, transferring groups other than amino-acyl groups"/>
    <property type="evidence" value="ECO:0007669"/>
    <property type="project" value="InterPro"/>
</dbReference>
<gene>
    <name evidence="1" type="ORF">SPRI_4891</name>
</gene>
<name>A0A0M4DIK9_STRPR</name>
<dbReference type="KEGG" id="spri:SPRI_4891"/>
<dbReference type="RefSeq" id="WP_005317573.1">
    <property type="nucleotide sequence ID" value="NZ_CP011340.1"/>
</dbReference>
<dbReference type="OMA" id="ACFFAWV"/>
<dbReference type="OrthoDB" id="6623990at2"/>
<reference evidence="1 2" key="1">
    <citation type="submission" date="2015-08" db="EMBL/GenBank/DDBJ databases">
        <title>Genome sequence of the pristinamycin over-producing bacterium Streptomyces pristinaespiralis HCCB10218.</title>
        <authorList>
            <person name="Tian J."/>
            <person name="Yang J."/>
            <person name="Li L."/>
            <person name="Ruan L."/>
            <person name="Wei W."/>
            <person name="Zheng G."/>
            <person name="Wei Z."/>
            <person name="Yang S."/>
            <person name="Ge M."/>
            <person name="Jiang W."/>
            <person name="Lu Y."/>
        </authorList>
    </citation>
    <scope>NUCLEOTIDE SEQUENCE [LARGE SCALE GENOMIC DNA]</scope>
    <source>
        <strain evidence="1 2">HCCB 10218</strain>
    </source>
</reference>
<sequence length="388" mass="42984">MFHAAHGYERAPAPEVKEPETTPTSRAATALAPATSGLKSAPRTAPGATGRDAYFDNAKYLAIVLVAVAHAWEPVMEGSRATRALYMVIYTFHMPAFILVSGYFSRSYQGKPHQLRRLLTGIALPYVVFEVAYSLFARYGNDDPSQPISLLDPYYLTWFLAALFIWRLTTPLWRIVRWPLPIALAIGALATLSPDIGADLNLARVLQFLPFFVLGLCLKPEHFRMLRRREVRLLAVPVFAVALVFAYWVAPRVDLGWFYRSSSVQDLGWPWWSGLVVIIAFFGCAVLLSAAFLALVPGRRAWFTVLGTGTISGYLLHGFVVKAADYSGLFESQKWLGGPVGLVVVTVFAAGMVTLLCSPPVRRALKCVTEPEMKWAFRQDAAEAGPRR</sequence>
<evidence type="ECO:0000313" key="1">
    <source>
        <dbReference type="EMBL" id="ALC23197.1"/>
    </source>
</evidence>
<dbReference type="EMBL" id="CP011340">
    <property type="protein sequence ID" value="ALC23197.1"/>
    <property type="molecule type" value="Genomic_DNA"/>
</dbReference>
<evidence type="ECO:0000313" key="2">
    <source>
        <dbReference type="Proteomes" id="UP000060513"/>
    </source>
</evidence>
<dbReference type="InterPro" id="IPR002656">
    <property type="entry name" value="Acyl_transf_3_dom"/>
</dbReference>
<organism evidence="1">
    <name type="scientific">Streptomyces pristinaespiralis</name>
    <dbReference type="NCBI Taxonomy" id="38300"/>
    <lineage>
        <taxon>Bacteria</taxon>
        <taxon>Bacillati</taxon>
        <taxon>Actinomycetota</taxon>
        <taxon>Actinomycetes</taxon>
        <taxon>Kitasatosporales</taxon>
        <taxon>Streptomycetaceae</taxon>
        <taxon>Streptomyces</taxon>
    </lineage>
</organism>
<dbReference type="Pfam" id="PF01757">
    <property type="entry name" value="Acyl_transf_3"/>
    <property type="match status" value="1"/>
</dbReference>
<dbReference type="GeneID" id="97234058"/>